<dbReference type="Proteomes" id="UP000323506">
    <property type="component" value="Chromosome A10"/>
</dbReference>
<sequence length="89" mass="10698">MKEKPHRRRGHGQLRWPWPTVVWRRGRALEAWQTRRPREACGARVWGRQLSAENVNVVWARFLIFGPICDWVIIFTRPANLGFYKKQML</sequence>
<feature type="non-terminal residue" evidence="1">
    <location>
        <position position="89"/>
    </location>
</feature>
<dbReference type="AlphaFoldDB" id="A0A5D2F497"/>
<name>A0A5D2F497_GOSDA</name>
<gene>
    <name evidence="1" type="ORF">ES288_A10G291500v1</name>
</gene>
<keyword evidence="2" id="KW-1185">Reference proteome</keyword>
<protein>
    <submittedName>
        <fullName evidence="1">Uncharacterized protein</fullName>
    </submittedName>
</protein>
<accession>A0A5D2F497</accession>
<proteinExistence type="predicted"/>
<evidence type="ECO:0000313" key="1">
    <source>
        <dbReference type="EMBL" id="TYH00601.1"/>
    </source>
</evidence>
<dbReference type="EMBL" id="CM017697">
    <property type="protein sequence ID" value="TYH00601.1"/>
    <property type="molecule type" value="Genomic_DNA"/>
</dbReference>
<evidence type="ECO:0000313" key="2">
    <source>
        <dbReference type="Proteomes" id="UP000323506"/>
    </source>
</evidence>
<reference evidence="1 2" key="1">
    <citation type="submission" date="2019-06" db="EMBL/GenBank/DDBJ databases">
        <title>WGS assembly of Gossypium darwinii.</title>
        <authorList>
            <person name="Chen Z.J."/>
            <person name="Sreedasyam A."/>
            <person name="Ando A."/>
            <person name="Song Q."/>
            <person name="De L."/>
            <person name="Hulse-Kemp A."/>
            <person name="Ding M."/>
            <person name="Ye W."/>
            <person name="Kirkbride R."/>
            <person name="Jenkins J."/>
            <person name="Plott C."/>
            <person name="Lovell J."/>
            <person name="Lin Y.-M."/>
            <person name="Vaughn R."/>
            <person name="Liu B."/>
            <person name="Li W."/>
            <person name="Simpson S."/>
            <person name="Scheffler B."/>
            <person name="Saski C."/>
            <person name="Grover C."/>
            <person name="Hu G."/>
            <person name="Conover J."/>
            <person name="Carlson J."/>
            <person name="Shu S."/>
            <person name="Boston L."/>
            <person name="Williams M."/>
            <person name="Peterson D."/>
            <person name="Mcgee K."/>
            <person name="Jones D."/>
            <person name="Wendel J."/>
            <person name="Stelly D."/>
            <person name="Grimwood J."/>
            <person name="Schmutz J."/>
        </authorList>
    </citation>
    <scope>NUCLEOTIDE SEQUENCE [LARGE SCALE GENOMIC DNA]</scope>
    <source>
        <strain evidence="1">1808015.09</strain>
    </source>
</reference>
<organism evidence="1 2">
    <name type="scientific">Gossypium darwinii</name>
    <name type="common">Darwin's cotton</name>
    <name type="synonym">Gossypium barbadense var. darwinii</name>
    <dbReference type="NCBI Taxonomy" id="34276"/>
    <lineage>
        <taxon>Eukaryota</taxon>
        <taxon>Viridiplantae</taxon>
        <taxon>Streptophyta</taxon>
        <taxon>Embryophyta</taxon>
        <taxon>Tracheophyta</taxon>
        <taxon>Spermatophyta</taxon>
        <taxon>Magnoliopsida</taxon>
        <taxon>eudicotyledons</taxon>
        <taxon>Gunneridae</taxon>
        <taxon>Pentapetalae</taxon>
        <taxon>rosids</taxon>
        <taxon>malvids</taxon>
        <taxon>Malvales</taxon>
        <taxon>Malvaceae</taxon>
        <taxon>Malvoideae</taxon>
        <taxon>Gossypium</taxon>
    </lineage>
</organism>